<feature type="compositionally biased region" description="Low complexity" evidence="5">
    <location>
        <begin position="1"/>
        <end position="13"/>
    </location>
</feature>
<dbReference type="GO" id="GO:0006357">
    <property type="term" value="P:regulation of transcription by RNA polymerase II"/>
    <property type="evidence" value="ECO:0007669"/>
    <property type="project" value="TreeGrafter"/>
</dbReference>
<feature type="compositionally biased region" description="Basic and acidic residues" evidence="5">
    <location>
        <begin position="119"/>
        <end position="132"/>
    </location>
</feature>
<feature type="non-terminal residue" evidence="8">
    <location>
        <position position="727"/>
    </location>
</feature>
<keyword evidence="1" id="KW-0479">Metal-binding</keyword>
<protein>
    <submittedName>
        <fullName evidence="8">Uncharacterized protein</fullName>
    </submittedName>
</protein>
<dbReference type="SMART" id="SM00249">
    <property type="entry name" value="PHD"/>
    <property type="match status" value="2"/>
</dbReference>
<reference evidence="8" key="1">
    <citation type="submission" date="2023-10" db="EMBL/GenBank/DDBJ databases">
        <title>Genome assembly of Pristionchus species.</title>
        <authorList>
            <person name="Yoshida K."/>
            <person name="Sommer R.J."/>
        </authorList>
    </citation>
    <scope>NUCLEOTIDE SEQUENCE</scope>
    <source>
        <strain evidence="8">RS0144</strain>
    </source>
</reference>
<gene>
    <name evidence="8" type="ORF">PENTCL1PPCAC_13232</name>
</gene>
<dbReference type="AlphaFoldDB" id="A0AAV5T7Z9"/>
<comment type="caution">
    <text evidence="8">The sequence shown here is derived from an EMBL/GenBank/DDBJ whole genome shotgun (WGS) entry which is preliminary data.</text>
</comment>
<dbReference type="InterPro" id="IPR001965">
    <property type="entry name" value="Znf_PHD"/>
</dbReference>
<evidence type="ECO:0000256" key="3">
    <source>
        <dbReference type="ARBA" id="ARBA00022833"/>
    </source>
</evidence>
<dbReference type="PANTHER" id="PTHR13793">
    <property type="entry name" value="PHD FINGER PROTEINS"/>
    <property type="match status" value="1"/>
</dbReference>
<feature type="region of interest" description="Disordered" evidence="5">
    <location>
        <begin position="85"/>
        <end position="137"/>
    </location>
</feature>
<evidence type="ECO:0000259" key="6">
    <source>
        <dbReference type="PROSITE" id="PS50016"/>
    </source>
</evidence>
<proteinExistence type="predicted"/>
<evidence type="ECO:0000313" key="8">
    <source>
        <dbReference type="EMBL" id="GMS91057.1"/>
    </source>
</evidence>
<dbReference type="PROSITE" id="PS50016">
    <property type="entry name" value="ZF_PHD_2"/>
    <property type="match status" value="1"/>
</dbReference>
<keyword evidence="9" id="KW-1185">Reference proteome</keyword>
<feature type="compositionally biased region" description="Basic residues" evidence="5">
    <location>
        <begin position="107"/>
        <end position="118"/>
    </location>
</feature>
<feature type="domain" description="PHD-type" evidence="6">
    <location>
        <begin position="330"/>
        <end position="379"/>
    </location>
</feature>
<feature type="region of interest" description="Disordered" evidence="5">
    <location>
        <begin position="1"/>
        <end position="65"/>
    </location>
</feature>
<dbReference type="Proteomes" id="UP001432027">
    <property type="component" value="Unassembled WGS sequence"/>
</dbReference>
<dbReference type="PANTHER" id="PTHR13793:SF107">
    <property type="entry name" value="BROMODOMAIN-CONTAINING PROTEIN HOMOLOG"/>
    <property type="match status" value="1"/>
</dbReference>
<dbReference type="CDD" id="cd15492">
    <property type="entry name" value="PHD_BRPF_JADE_like"/>
    <property type="match status" value="1"/>
</dbReference>
<evidence type="ECO:0000313" key="9">
    <source>
        <dbReference type="Proteomes" id="UP001432027"/>
    </source>
</evidence>
<keyword evidence="2 4" id="KW-0863">Zinc-finger</keyword>
<feature type="domain" description="PHD-type" evidence="7">
    <location>
        <begin position="386"/>
        <end position="503"/>
    </location>
</feature>
<dbReference type="Pfam" id="PF13831">
    <property type="entry name" value="PHD_2"/>
    <property type="match status" value="1"/>
</dbReference>
<name>A0AAV5T7Z9_9BILA</name>
<dbReference type="GO" id="GO:0008270">
    <property type="term" value="F:zinc ion binding"/>
    <property type="evidence" value="ECO:0007669"/>
    <property type="project" value="UniProtKB-KW"/>
</dbReference>
<accession>A0AAV5T7Z9</accession>
<dbReference type="Gene3D" id="3.30.40.10">
    <property type="entry name" value="Zinc/RING finger domain, C3HC4 (zinc finger)"/>
    <property type="match status" value="2"/>
</dbReference>
<evidence type="ECO:0000256" key="4">
    <source>
        <dbReference type="PROSITE-ProRule" id="PRU00146"/>
    </source>
</evidence>
<organism evidence="8 9">
    <name type="scientific">Pristionchus entomophagus</name>
    <dbReference type="NCBI Taxonomy" id="358040"/>
    <lineage>
        <taxon>Eukaryota</taxon>
        <taxon>Metazoa</taxon>
        <taxon>Ecdysozoa</taxon>
        <taxon>Nematoda</taxon>
        <taxon>Chromadorea</taxon>
        <taxon>Rhabditida</taxon>
        <taxon>Rhabditina</taxon>
        <taxon>Diplogasteromorpha</taxon>
        <taxon>Diplogasteroidea</taxon>
        <taxon>Neodiplogasteridae</taxon>
        <taxon>Pristionchus</taxon>
    </lineage>
</organism>
<sequence length="727" mass="82220">MPPSLPGTSTSTPREAPLPATPTSRKRPASSSIHCSPSRPIAPSKASRKGATPQKIKLDPSDEADDVFQFVDETSEMMDNVVQYSEADDEEQPCTSSIRHQTPSRSAARKPGKPGWKRAGREPSVESNESDRSCIGSPKRKTFYTINDLHTNRPAERFRTDILTQIRAGDSEYMPSPAPPGTSAPSVPQVLRLTDRWREEWSHGVQVLLNPKNLPRFETKPCDIPAYTRGPWRLLRGKYLLSTPAPYQTDETHVVHAPPPLRIYQGDRLDELWLERLNREHTTHRMPLLDLATMLDLMNEFEIECFQNIHRIVLSSLASPSSSADMVDEDAPCDVCQIKEDNDDPMIFCDGCNICLHLTCYGLTEVPEGHWECDMCRAVGFTRHDRLKCSLCPNTGGAMKEVEGGDKWVHVSCAMWIPEIKFTYTKAGREVVAGLEPIHDQRWQLKCSICDLRTGACIQCEYRACATAFHTTCAQRSGVCDVLHEKNEADESVNFHAFCKRHTLVRKREREGPSGRIKDTVDASDDEMDERSEVLRGLERAFFLHVKFEDAAKKLVVSPLHASDVYEYWKLKRSENGGRPLISCPQTEIEVDTETPILTLESAGADGDGQIMLRASDDVQHQLTPFQLKCWRFQKHVFQTADRGRLGCDMIMKRERKKMDILNMSRDLFHQLVELDAQPGIPLSSRVLTQISEGLQAELTPEEIVETDRMAEEMARWKAPPMKKEKI</sequence>
<evidence type="ECO:0000256" key="1">
    <source>
        <dbReference type="ARBA" id="ARBA00022723"/>
    </source>
</evidence>
<dbReference type="InterPro" id="IPR050701">
    <property type="entry name" value="Histone_Mod_Regulator"/>
</dbReference>
<evidence type="ECO:0000256" key="5">
    <source>
        <dbReference type="SAM" id="MobiDB-lite"/>
    </source>
</evidence>
<dbReference type="EMBL" id="BTSX01000003">
    <property type="protein sequence ID" value="GMS91057.1"/>
    <property type="molecule type" value="Genomic_DNA"/>
</dbReference>
<dbReference type="PROSITE" id="PS51805">
    <property type="entry name" value="EPHD"/>
    <property type="match status" value="1"/>
</dbReference>
<dbReference type="Pfam" id="PF13832">
    <property type="entry name" value="zf-HC5HC2H_2"/>
    <property type="match status" value="1"/>
</dbReference>
<evidence type="ECO:0000259" key="7">
    <source>
        <dbReference type="PROSITE" id="PS51805"/>
    </source>
</evidence>
<evidence type="ECO:0000256" key="2">
    <source>
        <dbReference type="ARBA" id="ARBA00022771"/>
    </source>
</evidence>
<dbReference type="InterPro" id="IPR019787">
    <property type="entry name" value="Znf_PHD-finger"/>
</dbReference>
<dbReference type="InterPro" id="IPR011011">
    <property type="entry name" value="Znf_FYVE_PHD"/>
</dbReference>
<dbReference type="InterPro" id="IPR034732">
    <property type="entry name" value="EPHD"/>
</dbReference>
<dbReference type="InterPro" id="IPR013083">
    <property type="entry name" value="Znf_RING/FYVE/PHD"/>
</dbReference>
<dbReference type="SUPFAM" id="SSF57903">
    <property type="entry name" value="FYVE/PHD zinc finger"/>
    <property type="match status" value="1"/>
</dbReference>
<feature type="compositionally biased region" description="Polar residues" evidence="5">
    <location>
        <begin position="93"/>
        <end position="105"/>
    </location>
</feature>
<keyword evidence="3" id="KW-0862">Zinc</keyword>